<dbReference type="InterPro" id="IPR004006">
    <property type="entry name" value="DhaK_dom"/>
</dbReference>
<dbReference type="EMBL" id="JAEEGA010000001">
    <property type="protein sequence ID" value="MBP1039761.1"/>
    <property type="molecule type" value="Genomic_DNA"/>
</dbReference>
<accession>A0A940SU65</accession>
<organism evidence="2 3">
    <name type="scientific">Vagococcus allomyrinae</name>
    <dbReference type="NCBI Taxonomy" id="2794353"/>
    <lineage>
        <taxon>Bacteria</taxon>
        <taxon>Bacillati</taxon>
        <taxon>Bacillota</taxon>
        <taxon>Bacilli</taxon>
        <taxon>Lactobacillales</taxon>
        <taxon>Enterococcaceae</taxon>
        <taxon>Vagococcus</taxon>
    </lineage>
</organism>
<dbReference type="Proteomes" id="UP000674938">
    <property type="component" value="Unassembled WGS sequence"/>
</dbReference>
<evidence type="ECO:0000313" key="2">
    <source>
        <dbReference type="EMBL" id="MBP1039761.1"/>
    </source>
</evidence>
<evidence type="ECO:0000313" key="3">
    <source>
        <dbReference type="Proteomes" id="UP000674938"/>
    </source>
</evidence>
<proteinExistence type="predicted"/>
<dbReference type="Gene3D" id="3.30.1180.20">
    <property type="entry name" value="Dihydroxyacetone kinase, domain 2"/>
    <property type="match status" value="1"/>
</dbReference>
<dbReference type="GO" id="GO:0019563">
    <property type="term" value="P:glycerol catabolic process"/>
    <property type="evidence" value="ECO:0007669"/>
    <property type="project" value="TreeGrafter"/>
</dbReference>
<dbReference type="AlphaFoldDB" id="A0A940SU65"/>
<dbReference type="Pfam" id="PF02733">
    <property type="entry name" value="Dak1"/>
    <property type="match status" value="1"/>
</dbReference>
<dbReference type="Gene3D" id="3.40.50.10440">
    <property type="entry name" value="Dihydroxyacetone kinase, domain 1"/>
    <property type="match status" value="1"/>
</dbReference>
<reference evidence="2" key="1">
    <citation type="submission" date="2020-12" db="EMBL/GenBank/DDBJ databases">
        <title>Vagococcus allomyrinae sp. nov. and Enterococcus lavae sp. nov., isolated from the larvae of Allomyrina dichotoma.</title>
        <authorList>
            <person name="Lee S.D."/>
        </authorList>
    </citation>
    <scope>NUCLEOTIDE SEQUENCE</scope>
    <source>
        <strain evidence="2">BWB3-3</strain>
    </source>
</reference>
<dbReference type="GO" id="GO:0004371">
    <property type="term" value="F:glycerone kinase activity"/>
    <property type="evidence" value="ECO:0007669"/>
    <property type="project" value="InterPro"/>
</dbReference>
<dbReference type="FunFam" id="3.40.50.10440:FF:000001">
    <property type="entry name" value="Dihydroxyacetone kinase, DhaK subunit"/>
    <property type="match status" value="1"/>
</dbReference>
<dbReference type="PROSITE" id="PS51481">
    <property type="entry name" value="DHAK"/>
    <property type="match status" value="1"/>
</dbReference>
<name>A0A940SU65_9ENTE</name>
<protein>
    <submittedName>
        <fullName evidence="2">DhaKLM operon coactivator DhaQ</fullName>
    </submittedName>
</protein>
<keyword evidence="3" id="KW-1185">Reference proteome</keyword>
<dbReference type="SUPFAM" id="SSF82549">
    <property type="entry name" value="DAK1/DegV-like"/>
    <property type="match status" value="1"/>
</dbReference>
<gene>
    <name evidence="2" type="primary">dhaQ</name>
    <name evidence="2" type="ORF">I6N95_01940</name>
</gene>
<dbReference type="InterPro" id="IPR050861">
    <property type="entry name" value="Dihydroxyacetone_Kinase"/>
</dbReference>
<evidence type="ECO:0000259" key="1">
    <source>
        <dbReference type="PROSITE" id="PS51481"/>
    </source>
</evidence>
<feature type="domain" description="DhaK" evidence="1">
    <location>
        <begin position="7"/>
        <end position="329"/>
    </location>
</feature>
<dbReference type="RefSeq" id="WP_209524649.1">
    <property type="nucleotide sequence ID" value="NZ_JAEEGA010000001.1"/>
</dbReference>
<dbReference type="PANTHER" id="PTHR28629:SF4">
    <property type="entry name" value="TRIOKINASE_FMN CYCLASE"/>
    <property type="match status" value="1"/>
</dbReference>
<comment type="caution">
    <text evidence="2">The sequence shown here is derived from an EMBL/GenBank/DDBJ whole genome shotgun (WGS) entry which is preliminary data.</text>
</comment>
<sequence>MKKIMNKSKDVVTQLLSGVAFAHEEILERVPKTGILLRRHRVSNQVAVISGGGTGHEPAHSGYIGDNFLAASINGPIFTPPTLEEILMAIELADQGAGVFLVIKNFEADVSHFLAAEASAIAKGHLVKHVIVNDDCSIEKVNFKKRRRGVAGTVFVHKIVAGAAAKGHGLAELAQLAEDVVSSLNTLGVALAPGTLPGTDKCQFQLAESEISFGIGIHGEAGYREEPLESSEKLANELVNKLKSQYTLKGGSQLAILVNGLGSTPYMELAIFTNDVRRLLELEGIQVRFKKTGNFMTSLNMAGVSLTFLELKDEQWLNYLMLPTDAYGW</sequence>
<dbReference type="GO" id="GO:0005829">
    <property type="term" value="C:cytosol"/>
    <property type="evidence" value="ECO:0007669"/>
    <property type="project" value="TreeGrafter"/>
</dbReference>
<dbReference type="PANTHER" id="PTHR28629">
    <property type="entry name" value="TRIOKINASE/FMN CYCLASE"/>
    <property type="match status" value="1"/>
</dbReference>